<feature type="transmembrane region" description="Helical" evidence="1">
    <location>
        <begin position="50"/>
        <end position="70"/>
    </location>
</feature>
<evidence type="ECO:0000313" key="3">
    <source>
        <dbReference type="Proteomes" id="UP000636960"/>
    </source>
</evidence>
<feature type="transmembrane region" description="Helical" evidence="1">
    <location>
        <begin position="91"/>
        <end position="115"/>
    </location>
</feature>
<proteinExistence type="predicted"/>
<feature type="transmembrane region" description="Helical" evidence="1">
    <location>
        <begin position="121"/>
        <end position="144"/>
    </location>
</feature>
<protein>
    <submittedName>
        <fullName evidence="2">ABC transporter</fullName>
    </submittedName>
</protein>
<feature type="transmembrane region" description="Helical" evidence="1">
    <location>
        <begin position="156"/>
        <end position="179"/>
    </location>
</feature>
<dbReference type="AlphaFoldDB" id="A0A919K4B9"/>
<evidence type="ECO:0000313" key="2">
    <source>
        <dbReference type="EMBL" id="GIF00546.1"/>
    </source>
</evidence>
<keyword evidence="3" id="KW-1185">Reference proteome</keyword>
<keyword evidence="1" id="KW-1133">Transmembrane helix</keyword>
<organism evidence="2 3">
    <name type="scientific">Paractinoplanes rishiriensis</name>
    <dbReference type="NCBI Taxonomy" id="1050105"/>
    <lineage>
        <taxon>Bacteria</taxon>
        <taxon>Bacillati</taxon>
        <taxon>Actinomycetota</taxon>
        <taxon>Actinomycetes</taxon>
        <taxon>Micromonosporales</taxon>
        <taxon>Micromonosporaceae</taxon>
        <taxon>Paractinoplanes</taxon>
    </lineage>
</organism>
<name>A0A919K4B9_9ACTN</name>
<reference evidence="2" key="1">
    <citation type="submission" date="2021-01" db="EMBL/GenBank/DDBJ databases">
        <title>Whole genome shotgun sequence of Actinoplanes rishiriensis NBRC 108556.</title>
        <authorList>
            <person name="Komaki H."/>
            <person name="Tamura T."/>
        </authorList>
    </citation>
    <scope>NUCLEOTIDE SEQUENCE</scope>
    <source>
        <strain evidence="2">NBRC 108556</strain>
    </source>
</reference>
<sequence length="219" mass="22337">MHGVNLRTVIPLLGPTARAMRWRPFLAAVALGLAVTAVPAATSVLLSNENLVNLLRIAAVCGALGATFLLDDPAAGSIATVPAGRLLRYAVRLVIALAAVAAWWTTVVAITVAGAEHEVSLQLGGTTVEAATLMAVGLGLAVLAGRNAPDGNGSTVAGATLLAVTAGAAFLPEGLALFLAPDDPRWPAAHVYWTLALTAASLVTVVAGYEPVRSRLLRR</sequence>
<accession>A0A919K4B9</accession>
<comment type="caution">
    <text evidence="2">The sequence shown here is derived from an EMBL/GenBank/DDBJ whole genome shotgun (WGS) entry which is preliminary data.</text>
</comment>
<keyword evidence="1" id="KW-0472">Membrane</keyword>
<gene>
    <name evidence="2" type="ORF">Ari01nite_80100</name>
</gene>
<dbReference type="Proteomes" id="UP000636960">
    <property type="component" value="Unassembled WGS sequence"/>
</dbReference>
<dbReference type="EMBL" id="BOMV01000083">
    <property type="protein sequence ID" value="GIF00546.1"/>
    <property type="molecule type" value="Genomic_DNA"/>
</dbReference>
<feature type="transmembrane region" description="Helical" evidence="1">
    <location>
        <begin position="191"/>
        <end position="209"/>
    </location>
</feature>
<keyword evidence="1" id="KW-0812">Transmembrane</keyword>
<evidence type="ECO:0000256" key="1">
    <source>
        <dbReference type="SAM" id="Phobius"/>
    </source>
</evidence>